<organism evidence="1 2">
    <name type="scientific">Glaciecola punicea ACAM 611</name>
    <dbReference type="NCBI Taxonomy" id="1121923"/>
    <lineage>
        <taxon>Bacteria</taxon>
        <taxon>Pseudomonadati</taxon>
        <taxon>Pseudomonadota</taxon>
        <taxon>Gammaproteobacteria</taxon>
        <taxon>Alteromonadales</taxon>
        <taxon>Alteromonadaceae</taxon>
        <taxon>Glaciecola</taxon>
    </lineage>
</organism>
<comment type="caution">
    <text evidence="1">The sequence shown here is derived from an EMBL/GenBank/DDBJ whole genome shotgun (WGS) entry which is preliminary data.</text>
</comment>
<evidence type="ECO:0000313" key="2">
    <source>
        <dbReference type="Proteomes" id="UP000053586"/>
    </source>
</evidence>
<sequence length="52" mass="6072">MHWILLSPVFKSAYLGGFAPVSNVPFVIIRDDLIHYSLRKFKLYQKCMVNKS</sequence>
<dbReference type="EMBL" id="BAET01000002">
    <property type="protein sequence ID" value="GAB54255.1"/>
    <property type="molecule type" value="Genomic_DNA"/>
</dbReference>
<accession>H5T7H8</accession>
<reference evidence="1 2" key="2">
    <citation type="journal article" date="2017" name="Antonie Van Leeuwenhoek">
        <title>Rhizobium rhizosphaerae sp. nov., a novel species isolated from rice rhizosphere.</title>
        <authorList>
            <person name="Zhao J.J."/>
            <person name="Zhang J."/>
            <person name="Zhang R.J."/>
            <person name="Zhang C.W."/>
            <person name="Yin H.Q."/>
            <person name="Zhang X.X."/>
        </authorList>
    </citation>
    <scope>NUCLEOTIDE SEQUENCE [LARGE SCALE GENOMIC DNA]</scope>
    <source>
        <strain evidence="1 2">ACAM 611</strain>
    </source>
</reference>
<gene>
    <name evidence="1" type="ORF">GPUN_0101</name>
</gene>
<name>H5T7H8_9ALTE</name>
<reference evidence="1 2" key="1">
    <citation type="journal article" date="2012" name="J. Bacteriol.">
        <title>Genome sequence of proteorhodopsin-containing sea ice bacterium Glaciecola punicea ACAM 611T.</title>
        <authorList>
            <person name="Qin Q.-L."/>
            <person name="Xie B.-B."/>
            <person name="Shu Y.-L."/>
            <person name="Rong J.-C."/>
            <person name="Zhao D.-L."/>
            <person name="Zhang X.-Y."/>
            <person name="Chen X.-L."/>
            <person name="Zhou B.-C."/>
            <person name="Zhanga Y.-Z."/>
        </authorList>
    </citation>
    <scope>NUCLEOTIDE SEQUENCE [LARGE SCALE GENOMIC DNA]</scope>
    <source>
        <strain evidence="1 2">ACAM 611</strain>
    </source>
</reference>
<protein>
    <submittedName>
        <fullName evidence="1">Uncharacterized protein</fullName>
    </submittedName>
</protein>
<evidence type="ECO:0000313" key="1">
    <source>
        <dbReference type="EMBL" id="GAB54255.1"/>
    </source>
</evidence>
<proteinExistence type="predicted"/>
<dbReference type="AlphaFoldDB" id="H5T7H8"/>
<keyword evidence="2" id="KW-1185">Reference proteome</keyword>
<dbReference type="Proteomes" id="UP000053586">
    <property type="component" value="Unassembled WGS sequence"/>
</dbReference>